<accession>A0A9P4SEA7</accession>
<dbReference type="AlphaFoldDB" id="A0A9P4SEA7"/>
<evidence type="ECO:0000313" key="1">
    <source>
        <dbReference type="EMBL" id="KAF2840977.1"/>
    </source>
</evidence>
<evidence type="ECO:0000313" key="2">
    <source>
        <dbReference type="Proteomes" id="UP000799429"/>
    </source>
</evidence>
<dbReference type="Proteomes" id="UP000799429">
    <property type="component" value="Unassembled WGS sequence"/>
</dbReference>
<keyword evidence="2" id="KW-1185">Reference proteome</keyword>
<comment type="caution">
    <text evidence="1">The sequence shown here is derived from an EMBL/GenBank/DDBJ whole genome shotgun (WGS) entry which is preliminary data.</text>
</comment>
<name>A0A9P4SEA7_9PEZI</name>
<dbReference type="EMBL" id="MU006092">
    <property type="protein sequence ID" value="KAF2840977.1"/>
    <property type="molecule type" value="Genomic_DNA"/>
</dbReference>
<reference evidence="1" key="1">
    <citation type="journal article" date="2020" name="Stud. Mycol.">
        <title>101 Dothideomycetes genomes: a test case for predicting lifestyles and emergence of pathogens.</title>
        <authorList>
            <person name="Haridas S."/>
            <person name="Albert R."/>
            <person name="Binder M."/>
            <person name="Bloem J."/>
            <person name="Labutti K."/>
            <person name="Salamov A."/>
            <person name="Andreopoulos B."/>
            <person name="Baker S."/>
            <person name="Barry K."/>
            <person name="Bills G."/>
            <person name="Bluhm B."/>
            <person name="Cannon C."/>
            <person name="Castanera R."/>
            <person name="Culley D."/>
            <person name="Daum C."/>
            <person name="Ezra D."/>
            <person name="Gonzalez J."/>
            <person name="Henrissat B."/>
            <person name="Kuo A."/>
            <person name="Liang C."/>
            <person name="Lipzen A."/>
            <person name="Lutzoni F."/>
            <person name="Magnuson J."/>
            <person name="Mondo S."/>
            <person name="Nolan M."/>
            <person name="Ohm R."/>
            <person name="Pangilinan J."/>
            <person name="Park H.-J."/>
            <person name="Ramirez L."/>
            <person name="Alfaro M."/>
            <person name="Sun H."/>
            <person name="Tritt A."/>
            <person name="Yoshinaga Y."/>
            <person name="Zwiers L.-H."/>
            <person name="Turgeon B."/>
            <person name="Goodwin S."/>
            <person name="Spatafora J."/>
            <person name="Crous P."/>
            <person name="Grigoriev I."/>
        </authorList>
    </citation>
    <scope>NUCLEOTIDE SEQUENCE</scope>
    <source>
        <strain evidence="1">CBS 101060</strain>
    </source>
</reference>
<dbReference type="PANTHER" id="PTHR34204">
    <property type="entry name" value="RNA-BINDING ASCH DOMAIN PROTEIN"/>
    <property type="match status" value="1"/>
</dbReference>
<protein>
    <submittedName>
        <fullName evidence="1">Uncharacterized protein</fullName>
    </submittedName>
</protein>
<dbReference type="PANTHER" id="PTHR34204:SF2">
    <property type="entry name" value="RNA-BINDING ASCH DOMAIN PROTEIN"/>
    <property type="match status" value="1"/>
</dbReference>
<proteinExistence type="predicted"/>
<sequence>MYKSLQLPWSPNALPLEVLYRISGLVNTKGTIFLLPPPSPILRASFSVPPRPRSTMSSGAIALCKHFERGGASSEHGRPHPFWVLPKGSNANKDRIAGEILEEMLQGAVWRNVMLLHKGVAVYEIRNGKGYGMRWTLDVEETGREKEAGLKKGGDMDMSKEQEEFEEKIKEYRIKKTTFRGFVEPIIGMDHELPIS</sequence>
<gene>
    <name evidence="1" type="ORF">M501DRAFT_1010146</name>
</gene>
<organism evidence="1 2">
    <name type="scientific">Patellaria atrata CBS 101060</name>
    <dbReference type="NCBI Taxonomy" id="1346257"/>
    <lineage>
        <taxon>Eukaryota</taxon>
        <taxon>Fungi</taxon>
        <taxon>Dikarya</taxon>
        <taxon>Ascomycota</taxon>
        <taxon>Pezizomycotina</taxon>
        <taxon>Dothideomycetes</taxon>
        <taxon>Dothideomycetes incertae sedis</taxon>
        <taxon>Patellariales</taxon>
        <taxon>Patellariaceae</taxon>
        <taxon>Patellaria</taxon>
    </lineage>
</organism>
<dbReference type="OrthoDB" id="112749at2759"/>